<accession>A0AAE9BZ65</accession>
<keyword evidence="1" id="KW-0812">Transmembrane</keyword>
<keyword evidence="1" id="KW-1133">Transmembrane helix</keyword>
<evidence type="ECO:0000313" key="3">
    <source>
        <dbReference type="Proteomes" id="UP000831195"/>
    </source>
</evidence>
<dbReference type="Proteomes" id="UP000831195">
    <property type="component" value="Segment"/>
</dbReference>
<reference evidence="2" key="1">
    <citation type="journal article" date="2021" name="Viruses">
        <title>Identification and Full Characterisation of Two Novel Crustacean Infecting Members of the Family Nudiviridae Provides Support for Two Subfamilies.</title>
        <authorList>
            <person name="Bateman K.S."/>
            <person name="Kerr R."/>
            <person name="Stentiford G.D."/>
            <person name="Bean T.P."/>
            <person name="Hooper C."/>
            <person name="Van Eynde B."/>
            <person name="Delbare D."/>
            <person name="Bojko J."/>
            <person name="Christiaens O."/>
            <person name="Taning C.N.T."/>
            <person name="Smagghe G."/>
            <person name="van Oers M.M."/>
            <person name="van Aerle R."/>
        </authorList>
    </citation>
    <scope>NUCLEOTIDE SEQUENCE</scope>
    <source>
        <strain evidence="2">AN1</strain>
    </source>
</reference>
<protein>
    <submittedName>
        <fullName evidence="2">ODV-E66</fullName>
    </submittedName>
</protein>
<name>A0AAE9BZ65_9VIRU</name>
<keyword evidence="1" id="KW-0472">Membrane</keyword>
<gene>
    <name evidence="2" type="ORF">CcNV_029</name>
</gene>
<feature type="transmembrane region" description="Helical" evidence="1">
    <location>
        <begin position="22"/>
        <end position="47"/>
    </location>
</feature>
<dbReference type="InterPro" id="IPR008929">
    <property type="entry name" value="Chondroitin_lyas"/>
</dbReference>
<dbReference type="Gene3D" id="1.50.10.100">
    <property type="entry name" value="Chondroitin AC/alginate lyase"/>
    <property type="match status" value="1"/>
</dbReference>
<dbReference type="EMBL" id="MZ311577">
    <property type="protein sequence ID" value="UBZ25513.1"/>
    <property type="molecule type" value="Genomic_DNA"/>
</dbReference>
<evidence type="ECO:0000313" key="2">
    <source>
        <dbReference type="EMBL" id="UBZ25513.1"/>
    </source>
</evidence>
<evidence type="ECO:0000256" key="1">
    <source>
        <dbReference type="SAM" id="Phobius"/>
    </source>
</evidence>
<sequence>MDEHDFFIDTNNMAHTPSAEPFLLVVSISIILIVLIIAVTGLCCYYYNINRLDPDPDPDPDPPGPGPDPPLDVYEFNPRYNTEPDFSDYDIDSAGRIKYEWDTSARGLVNICEFWNQSIGWYQNNQAITAGDYEILDDWILNIADALDASGYTGTPWGDNVHVFSCVLPITLSYYLLLQNHTESVADVCCRTLHALIPNPRESLGVTYSEIDCIGMIFPWMIAGQYDGTFNDQDPAYLDMLSLLDQGIVDPTLNKYDVGLRVDYGFLSNDKTHDHRFFEILDIYYYDLSKCITKLENMNIAETLDKLTYIYNHPTIPFSNIQSWGPSSDLACDLYKGSLPHRDIEMIQSCNFIRYYTADWQWAYRFAEIDQAYYIPYRLDEDNALFNMQCVGPHYKDTTVVEATNIPALGMIYPAGLTKLITVTEPAIGTGMLTGDCKSSYTYMFTDYVTYAVACGQNVRYGGDDIWSELPISFSTTIVIDIVNSIIYVYYKLEDAAEKSTKNKHFRKKKKVEKRNANYKICIDSDGSDVGITENTIVGITINLTTKTTSYDKDVTEVPSIHTLTNNKFSVLNFVPSIERVDSMKVIIKDDLPYCLIPGRNESGDMVTLATDVPVKCSITPNEEYIYDPSMGQWMNTLLN</sequence>
<proteinExistence type="predicted"/>
<keyword evidence="3" id="KW-1185">Reference proteome</keyword>
<organism evidence="2 3">
    <name type="scientific">Crangon crangon nudivirus</name>
    <dbReference type="NCBI Taxonomy" id="2880838"/>
    <lineage>
        <taxon>Viruses</taxon>
        <taxon>Viruses incertae sedis</taxon>
        <taxon>Naldaviricetes</taxon>
        <taxon>Lefavirales</taxon>
        <taxon>Nudiviridae</taxon>
        <taxon>Gammanudivirus</taxon>
        <taxon>Gammanudivirus cracrangonis</taxon>
    </lineage>
</organism>